<accession>A0A455SZN0</accession>
<organism evidence="2">
    <name type="scientific">Thermogemmatispora argillosa</name>
    <dbReference type="NCBI Taxonomy" id="2045280"/>
    <lineage>
        <taxon>Bacteria</taxon>
        <taxon>Bacillati</taxon>
        <taxon>Chloroflexota</taxon>
        <taxon>Ktedonobacteria</taxon>
        <taxon>Thermogemmatisporales</taxon>
        <taxon>Thermogemmatisporaceae</taxon>
        <taxon>Thermogemmatispora</taxon>
    </lineage>
</organism>
<feature type="region of interest" description="Disordered" evidence="1">
    <location>
        <begin position="29"/>
        <end position="57"/>
    </location>
</feature>
<name>A0A455SZN0_9CHLR</name>
<evidence type="ECO:0000313" key="2">
    <source>
        <dbReference type="EMBL" id="BBH93817.1"/>
    </source>
</evidence>
<dbReference type="AlphaFoldDB" id="A0A455SZN0"/>
<evidence type="ECO:0008006" key="3">
    <source>
        <dbReference type="Google" id="ProtNLM"/>
    </source>
</evidence>
<evidence type="ECO:0000256" key="1">
    <source>
        <dbReference type="SAM" id="MobiDB-lite"/>
    </source>
</evidence>
<dbReference type="EMBL" id="AP019377">
    <property type="protein sequence ID" value="BBH93817.1"/>
    <property type="molecule type" value="Genomic_DNA"/>
</dbReference>
<reference evidence="2" key="1">
    <citation type="submission" date="2018-12" db="EMBL/GenBank/DDBJ databases">
        <title>Novel natural products biosynthetic potential of the class Ktedonobacteria.</title>
        <authorList>
            <person name="Zheng Y."/>
            <person name="Saitou A."/>
            <person name="Wang C.M."/>
            <person name="Toyoda A."/>
            <person name="Minakuchi Y."/>
            <person name="Sekiguchi Y."/>
            <person name="Ueda K."/>
            <person name="Takano H."/>
            <person name="Sakai Y."/>
            <person name="Yokota A."/>
            <person name="Yabe S."/>
        </authorList>
    </citation>
    <scope>NUCLEOTIDE SEQUENCE</scope>
    <source>
        <strain evidence="2">A3-2</strain>
    </source>
</reference>
<gene>
    <name evidence="2" type="ORF">KTA_20160</name>
</gene>
<proteinExistence type="predicted"/>
<sequence>MRCPYCGQVNTDLTRYCVRCGRAIGTVQQPPMTARTQTGSATGPSPALPGQAAQRRRARLPGPGIVEATAQPVVTSAILPEEVETSPRPPEGFPPKTPAQLQELAATALAYKVGGSEVQAGSKKVVEIIYPPCPAWQQVATLYKALSEHDDERYDTVIICGFHEESDLRFGFNNGRLTFDRRARLGNQLIRRYLIETHRGFEVDSVRIVLTEELPAEQLRS</sequence>
<protein>
    <recommendedName>
        <fullName evidence="3">Zinc-ribbon domain-containing protein</fullName>
    </recommendedName>
</protein>
<feature type="compositionally biased region" description="Polar residues" evidence="1">
    <location>
        <begin position="29"/>
        <end position="43"/>
    </location>
</feature>